<keyword evidence="6 8" id="KW-0408">Iron</keyword>
<evidence type="ECO:0000256" key="7">
    <source>
        <dbReference type="ARBA" id="ARBA00023033"/>
    </source>
</evidence>
<dbReference type="InterPro" id="IPR001128">
    <property type="entry name" value="Cyt_P450"/>
</dbReference>
<comment type="cofactor">
    <cofactor evidence="1 8">
        <name>heme</name>
        <dbReference type="ChEBI" id="CHEBI:30413"/>
    </cofactor>
</comment>
<dbReference type="GO" id="GO:0004497">
    <property type="term" value="F:monooxygenase activity"/>
    <property type="evidence" value="ECO:0007669"/>
    <property type="project" value="UniProtKB-KW"/>
</dbReference>
<dbReference type="InterPro" id="IPR002403">
    <property type="entry name" value="Cyt_P450_E_grp-IV"/>
</dbReference>
<feature type="binding site" description="axial binding residue" evidence="8">
    <location>
        <position position="127"/>
    </location>
    <ligand>
        <name>heme</name>
        <dbReference type="ChEBI" id="CHEBI:30413"/>
    </ligand>
    <ligandPart>
        <name>Fe</name>
        <dbReference type="ChEBI" id="CHEBI:18248"/>
    </ligandPart>
</feature>
<dbReference type="PANTHER" id="PTHR47950:SF49">
    <property type="entry name" value="CYTOCHROME P450"/>
    <property type="match status" value="1"/>
</dbReference>
<evidence type="ECO:0000256" key="2">
    <source>
        <dbReference type="ARBA" id="ARBA00010617"/>
    </source>
</evidence>
<dbReference type="Pfam" id="PF00067">
    <property type="entry name" value="p450"/>
    <property type="match status" value="1"/>
</dbReference>
<dbReference type="FunFam" id="1.10.630.10:FF:000126">
    <property type="entry name" value="Predicted protein"/>
    <property type="match status" value="1"/>
</dbReference>
<dbReference type="GO" id="GO:0020037">
    <property type="term" value="F:heme binding"/>
    <property type="evidence" value="ECO:0007669"/>
    <property type="project" value="InterPro"/>
</dbReference>
<evidence type="ECO:0000256" key="8">
    <source>
        <dbReference type="PIRSR" id="PIRSR602403-1"/>
    </source>
</evidence>
<dbReference type="GO" id="GO:0044550">
    <property type="term" value="P:secondary metabolite biosynthetic process"/>
    <property type="evidence" value="ECO:0007669"/>
    <property type="project" value="UniProtKB-ARBA"/>
</dbReference>
<keyword evidence="11" id="KW-1185">Reference proteome</keyword>
<dbReference type="AlphaFoldDB" id="A0AAP0F2T6"/>
<dbReference type="Gene3D" id="1.10.630.10">
    <property type="entry name" value="Cytochrome P450"/>
    <property type="match status" value="1"/>
</dbReference>
<evidence type="ECO:0000256" key="4">
    <source>
        <dbReference type="ARBA" id="ARBA00022723"/>
    </source>
</evidence>
<keyword evidence="4 8" id="KW-0479">Metal-binding</keyword>
<evidence type="ECO:0000256" key="5">
    <source>
        <dbReference type="ARBA" id="ARBA00023002"/>
    </source>
</evidence>
<dbReference type="InterPro" id="IPR017972">
    <property type="entry name" value="Cyt_P450_CS"/>
</dbReference>
<reference evidence="10 11" key="1">
    <citation type="submission" date="2024-01" db="EMBL/GenBank/DDBJ databases">
        <title>Genome assemblies of Stephania.</title>
        <authorList>
            <person name="Yang L."/>
        </authorList>
    </citation>
    <scope>NUCLEOTIDE SEQUENCE [LARGE SCALE GENOMIC DNA]</scope>
    <source>
        <strain evidence="10">JXDWG</strain>
        <tissue evidence="10">Leaf</tissue>
    </source>
</reference>
<evidence type="ECO:0000256" key="3">
    <source>
        <dbReference type="ARBA" id="ARBA00022617"/>
    </source>
</evidence>
<proteinExistence type="inferred from homology"/>
<dbReference type="PANTHER" id="PTHR47950">
    <property type="entry name" value="CYTOCHROME P450, FAMILY 76, SUBFAMILY C, POLYPEPTIDE 5-RELATED"/>
    <property type="match status" value="1"/>
</dbReference>
<dbReference type="PRINTS" id="PR00465">
    <property type="entry name" value="EP450IV"/>
</dbReference>
<evidence type="ECO:0000313" key="10">
    <source>
        <dbReference type="EMBL" id="KAK9104260.1"/>
    </source>
</evidence>
<evidence type="ECO:0000256" key="6">
    <source>
        <dbReference type="ARBA" id="ARBA00023004"/>
    </source>
</evidence>
<keyword evidence="5 9" id="KW-0560">Oxidoreductase</keyword>
<accession>A0AAP0F2T6</accession>
<comment type="caution">
    <text evidence="10">The sequence shown here is derived from an EMBL/GenBank/DDBJ whole genome shotgun (WGS) entry which is preliminary data.</text>
</comment>
<dbReference type="EMBL" id="JBBNAG010000009">
    <property type="protein sequence ID" value="KAK9104260.1"/>
    <property type="molecule type" value="Genomic_DNA"/>
</dbReference>
<keyword evidence="3 8" id="KW-0349">Heme</keyword>
<dbReference type="GO" id="GO:0005506">
    <property type="term" value="F:iron ion binding"/>
    <property type="evidence" value="ECO:0007669"/>
    <property type="project" value="InterPro"/>
</dbReference>
<dbReference type="PROSITE" id="PS00086">
    <property type="entry name" value="CYTOCHROME_P450"/>
    <property type="match status" value="1"/>
</dbReference>
<name>A0AAP0F2T6_9MAGN</name>
<evidence type="ECO:0000256" key="9">
    <source>
        <dbReference type="RuleBase" id="RU000461"/>
    </source>
</evidence>
<evidence type="ECO:0008006" key="12">
    <source>
        <dbReference type="Google" id="ProtNLM"/>
    </source>
</evidence>
<protein>
    <recommendedName>
        <fullName evidence="12">Cytochrome P450</fullName>
    </recommendedName>
</protein>
<organism evidence="10 11">
    <name type="scientific">Stephania cephalantha</name>
    <dbReference type="NCBI Taxonomy" id="152367"/>
    <lineage>
        <taxon>Eukaryota</taxon>
        <taxon>Viridiplantae</taxon>
        <taxon>Streptophyta</taxon>
        <taxon>Embryophyta</taxon>
        <taxon>Tracheophyta</taxon>
        <taxon>Spermatophyta</taxon>
        <taxon>Magnoliopsida</taxon>
        <taxon>Ranunculales</taxon>
        <taxon>Menispermaceae</taxon>
        <taxon>Menispermoideae</taxon>
        <taxon>Cissampelideae</taxon>
        <taxon>Stephania</taxon>
    </lineage>
</organism>
<dbReference type="PRINTS" id="PR00385">
    <property type="entry name" value="P450"/>
</dbReference>
<gene>
    <name evidence="10" type="ORF">Scep_021104</name>
</gene>
<dbReference type="InterPro" id="IPR036396">
    <property type="entry name" value="Cyt_P450_sf"/>
</dbReference>
<comment type="similarity">
    <text evidence="2 9">Belongs to the cytochrome P450 family.</text>
</comment>
<evidence type="ECO:0000256" key="1">
    <source>
        <dbReference type="ARBA" id="ARBA00001971"/>
    </source>
</evidence>
<keyword evidence="7 9" id="KW-0503">Monooxygenase</keyword>
<dbReference type="SUPFAM" id="SSF48264">
    <property type="entry name" value="Cytochrome P450"/>
    <property type="match status" value="1"/>
</dbReference>
<evidence type="ECO:0000313" key="11">
    <source>
        <dbReference type="Proteomes" id="UP001419268"/>
    </source>
</evidence>
<dbReference type="Proteomes" id="UP001419268">
    <property type="component" value="Unassembled WGS sequence"/>
</dbReference>
<sequence>MSELIKNPDKLLKLEDELNKVIGIRREVKESDLENLPYLHACIKETLRLHSPVTLLIPHRATETCQVMNYTIPKDSQILINTYAIQRDPEVWEDPSSFRPERFMNSSMDYQGNDFRYIPFGAGRRICPALSFASKVTRLVLASLVHNFEWSLPEGTKPAELDMEDIFVLVLDKAVPLKVVPKARLQTDEV</sequence>
<dbReference type="GO" id="GO:0016705">
    <property type="term" value="F:oxidoreductase activity, acting on paired donors, with incorporation or reduction of molecular oxygen"/>
    <property type="evidence" value="ECO:0007669"/>
    <property type="project" value="InterPro"/>
</dbReference>